<sequence length="479" mass="54033">MPPGQQVVLGADVWLKILCFCSAADIVEMSKTCIALAAICENPQIWYHALIQISYAKRLPNLFFRIQSMSARVLKEKALTSVHLDEIWGHRSIKPMKTYQLGVANVRNVLILPGGDWIFLLGSNRSAGELQLFEADIEKPDRRFRFVESEWAWTDARLFVSSRHDNLVLVRSYVSQAEVLGVYHMVTENRLPSIELKLTMTLQPQPNGCTAMGDYIAYGWIESSGEPSIERHFVRIMKLDSDYRSVVEQSTMEVQLKSGQQKHHSYAMRLSTSASPRIIVAGTAQIALYDVPEFLPPSEVSERVLVSPVWQFDCSRMSPRAVHLVPDGPIIILYADRCLIIEPYFDLESPHPTYVGTYTVPLSLERLLILGPHRAFWDRGQGRLASCALPTPCQPYDEDEVISGYFKVEGQIQTQRVVLPLAWDSSDDDGGVIRMAWDEESGRLCVLVKGEKECQMGVSLIISDMYHPSSMNDLYSDTA</sequence>
<name>A0ACB7ZVI4_9AGAM</name>
<gene>
    <name evidence="1" type="ORF">BJ138DRAFT_1118699</name>
</gene>
<evidence type="ECO:0000313" key="1">
    <source>
        <dbReference type="EMBL" id="KAH7905184.1"/>
    </source>
</evidence>
<accession>A0ACB7ZVI4</accession>
<organism evidence="1 2">
    <name type="scientific">Hygrophoropsis aurantiaca</name>
    <dbReference type="NCBI Taxonomy" id="72124"/>
    <lineage>
        <taxon>Eukaryota</taxon>
        <taxon>Fungi</taxon>
        <taxon>Dikarya</taxon>
        <taxon>Basidiomycota</taxon>
        <taxon>Agaricomycotina</taxon>
        <taxon>Agaricomycetes</taxon>
        <taxon>Agaricomycetidae</taxon>
        <taxon>Boletales</taxon>
        <taxon>Coniophorineae</taxon>
        <taxon>Hygrophoropsidaceae</taxon>
        <taxon>Hygrophoropsis</taxon>
    </lineage>
</organism>
<protein>
    <submittedName>
        <fullName evidence="1">Uncharacterized protein</fullName>
    </submittedName>
</protein>
<evidence type="ECO:0000313" key="2">
    <source>
        <dbReference type="Proteomes" id="UP000790377"/>
    </source>
</evidence>
<reference evidence="1" key="1">
    <citation type="journal article" date="2021" name="New Phytol.">
        <title>Evolutionary innovations through gain and loss of genes in the ectomycorrhizal Boletales.</title>
        <authorList>
            <person name="Wu G."/>
            <person name="Miyauchi S."/>
            <person name="Morin E."/>
            <person name="Kuo A."/>
            <person name="Drula E."/>
            <person name="Varga T."/>
            <person name="Kohler A."/>
            <person name="Feng B."/>
            <person name="Cao Y."/>
            <person name="Lipzen A."/>
            <person name="Daum C."/>
            <person name="Hundley H."/>
            <person name="Pangilinan J."/>
            <person name="Johnson J."/>
            <person name="Barry K."/>
            <person name="LaButti K."/>
            <person name="Ng V."/>
            <person name="Ahrendt S."/>
            <person name="Min B."/>
            <person name="Choi I.G."/>
            <person name="Park H."/>
            <person name="Plett J.M."/>
            <person name="Magnuson J."/>
            <person name="Spatafora J.W."/>
            <person name="Nagy L.G."/>
            <person name="Henrissat B."/>
            <person name="Grigoriev I.V."/>
            <person name="Yang Z.L."/>
            <person name="Xu J."/>
            <person name="Martin F.M."/>
        </authorList>
    </citation>
    <scope>NUCLEOTIDE SEQUENCE</scope>
    <source>
        <strain evidence="1">ATCC 28755</strain>
    </source>
</reference>
<dbReference type="EMBL" id="MU268251">
    <property type="protein sequence ID" value="KAH7905184.1"/>
    <property type="molecule type" value="Genomic_DNA"/>
</dbReference>
<proteinExistence type="predicted"/>
<dbReference type="Proteomes" id="UP000790377">
    <property type="component" value="Unassembled WGS sequence"/>
</dbReference>
<comment type="caution">
    <text evidence="1">The sequence shown here is derived from an EMBL/GenBank/DDBJ whole genome shotgun (WGS) entry which is preliminary data.</text>
</comment>
<keyword evidence="2" id="KW-1185">Reference proteome</keyword>